<keyword evidence="2" id="KW-1185">Reference proteome</keyword>
<reference evidence="1 2" key="1">
    <citation type="journal article" date="2018" name="PLoS ONE">
        <title>The draft genome of Kipferlia bialata reveals reductive genome evolution in fornicate parasites.</title>
        <authorList>
            <person name="Tanifuji G."/>
            <person name="Takabayashi S."/>
            <person name="Kume K."/>
            <person name="Takagi M."/>
            <person name="Nakayama T."/>
            <person name="Kamikawa R."/>
            <person name="Inagaki Y."/>
            <person name="Hashimoto T."/>
        </authorList>
    </citation>
    <scope>NUCLEOTIDE SEQUENCE [LARGE SCALE GENOMIC DNA]</scope>
    <source>
        <strain evidence="1">NY0173</strain>
    </source>
</reference>
<name>A0A391NS78_9EUKA</name>
<feature type="non-terminal residue" evidence="1">
    <location>
        <position position="42"/>
    </location>
</feature>
<evidence type="ECO:0000313" key="1">
    <source>
        <dbReference type="EMBL" id="GCA63540.1"/>
    </source>
</evidence>
<dbReference type="AlphaFoldDB" id="A0A391NS78"/>
<protein>
    <submittedName>
        <fullName evidence="1">Uncharacterized protein</fullName>
    </submittedName>
</protein>
<dbReference type="Proteomes" id="UP000265618">
    <property type="component" value="Unassembled WGS sequence"/>
</dbReference>
<proteinExistence type="predicted"/>
<evidence type="ECO:0000313" key="2">
    <source>
        <dbReference type="Proteomes" id="UP000265618"/>
    </source>
</evidence>
<organism evidence="1 2">
    <name type="scientific">Kipferlia bialata</name>
    <dbReference type="NCBI Taxonomy" id="797122"/>
    <lineage>
        <taxon>Eukaryota</taxon>
        <taxon>Metamonada</taxon>
        <taxon>Carpediemonas-like organisms</taxon>
        <taxon>Kipferlia</taxon>
    </lineage>
</organism>
<dbReference type="EMBL" id="BDIP01003947">
    <property type="protein sequence ID" value="GCA63540.1"/>
    <property type="molecule type" value="Genomic_DNA"/>
</dbReference>
<comment type="caution">
    <text evidence="1">The sequence shown here is derived from an EMBL/GenBank/DDBJ whole genome shotgun (WGS) entry which is preliminary data.</text>
</comment>
<gene>
    <name evidence="1" type="ORF">KIPB_010531</name>
</gene>
<sequence length="42" mass="4816">MPPSLQGVQSMDKTRAMLAQFQSKTQTFSVKRTAIREQCTRK</sequence>
<accession>A0A391NS78</accession>